<evidence type="ECO:0008006" key="4">
    <source>
        <dbReference type="Google" id="ProtNLM"/>
    </source>
</evidence>
<sequence length="464" mass="51319">MTDTDPTTTSPATVPLHDLRETIEERRATGQAARKQAPRSAQAHWDETARGHDALDTIVAQNAIRVPDLVPIRHGRMVASPWTYYRGAAAVMAADLASRPHSGLRVQLCGDAHVLNFGLWATPERNLLFDLRDFDETLPGPFEWDVQRLAASLVVAAREDGVKAATADEAVVTAVEAYRNQMARYATMTELDLWYDGTYVDSLIEYFAPADRGQLLVHIEKGSKRRTHRGAFAKLATMVDGQPRIDEAPPIRVTIDDDEQDALTDQFLAGYRMTLQEDRRHLFDRFTPVDLVRQVVGVGSVGMRVYLALLEGRSGDDPLFLQIKQAGPSVYESHLGPSQHDNHGARVIAGKRALQSATDIFVGWGSFQGRDYYVRQFRDMKIILDIELLAPILVEFAAACGETLARAHARTGDAVAISAYLGKGSQFATALRDFARLYADQNERDHTQLQRAIAAGTVESAPGW</sequence>
<reference evidence="2 3" key="1">
    <citation type="journal article" date="2014" name="ISME J.">
        <title>Candidatus Competibacter-lineage genomes retrieved from metagenomes reveal functional metabolic diversity.</title>
        <authorList>
            <person name="McIlroy S.J."/>
            <person name="Albertsen M."/>
            <person name="Andresen E.K."/>
            <person name="Saunders A.M."/>
            <person name="Kristiansen R."/>
            <person name="Stokholm-Bjerregaard M."/>
            <person name="Nielsen K.L."/>
            <person name="Nielsen P.H."/>
        </authorList>
    </citation>
    <scope>NUCLEOTIDE SEQUENCE [LARGE SCALE GENOMIC DNA]</scope>
    <source>
        <strain evidence="2 3">Run_B_J11</strain>
    </source>
</reference>
<feature type="region of interest" description="Disordered" evidence="1">
    <location>
        <begin position="1"/>
        <end position="20"/>
    </location>
</feature>
<keyword evidence="3" id="KW-1185">Reference proteome</keyword>
<dbReference type="EMBL" id="CBTK010000281">
    <property type="protein sequence ID" value="CDH46893.1"/>
    <property type="molecule type" value="Genomic_DNA"/>
</dbReference>
<dbReference type="OrthoDB" id="1491115at2"/>
<dbReference type="InterPro" id="IPR018721">
    <property type="entry name" value="DUF2252"/>
</dbReference>
<dbReference type="PANTHER" id="PTHR39441:SF1">
    <property type="entry name" value="DUF2252 DOMAIN-CONTAINING PROTEIN"/>
    <property type="match status" value="1"/>
</dbReference>
<gene>
    <name evidence="2" type="ORF">BN874_640011</name>
</gene>
<dbReference type="AlphaFoldDB" id="A0A7U7GEG5"/>
<comment type="caution">
    <text evidence="2">The sequence shown here is derived from an EMBL/GenBank/DDBJ whole genome shotgun (WGS) entry which is preliminary data.</text>
</comment>
<feature type="region of interest" description="Disordered" evidence="1">
    <location>
        <begin position="27"/>
        <end position="47"/>
    </location>
</feature>
<dbReference type="Pfam" id="PF10009">
    <property type="entry name" value="DUF2252"/>
    <property type="match status" value="1"/>
</dbReference>
<accession>A0A7U7GEG5</accession>
<evidence type="ECO:0000256" key="1">
    <source>
        <dbReference type="SAM" id="MobiDB-lite"/>
    </source>
</evidence>
<evidence type="ECO:0000313" key="3">
    <source>
        <dbReference type="Proteomes" id="UP000019184"/>
    </source>
</evidence>
<feature type="compositionally biased region" description="Low complexity" evidence="1">
    <location>
        <begin position="1"/>
        <end position="13"/>
    </location>
</feature>
<name>A0A7U7GEG5_9GAMM</name>
<dbReference type="Proteomes" id="UP000019184">
    <property type="component" value="Unassembled WGS sequence"/>
</dbReference>
<evidence type="ECO:0000313" key="2">
    <source>
        <dbReference type="EMBL" id="CDH46893.1"/>
    </source>
</evidence>
<dbReference type="RefSeq" id="WP_081756495.1">
    <property type="nucleotide sequence ID" value="NZ_CBTK010000281.1"/>
</dbReference>
<protein>
    <recommendedName>
        <fullName evidence="4">DUF2252 domain-containing protein</fullName>
    </recommendedName>
</protein>
<dbReference type="PANTHER" id="PTHR39441">
    <property type="entry name" value="DUF2252 DOMAIN-CONTAINING PROTEIN"/>
    <property type="match status" value="1"/>
</dbReference>
<organism evidence="2 3">
    <name type="scientific">Candidatus Contendobacter odensis Run_B_J11</name>
    <dbReference type="NCBI Taxonomy" id="1400861"/>
    <lineage>
        <taxon>Bacteria</taxon>
        <taxon>Pseudomonadati</taxon>
        <taxon>Pseudomonadota</taxon>
        <taxon>Gammaproteobacteria</taxon>
        <taxon>Candidatus Competibacteraceae</taxon>
        <taxon>Candidatus Contendibacter</taxon>
    </lineage>
</organism>
<proteinExistence type="predicted"/>